<proteinExistence type="predicted"/>
<comment type="caution">
    <text evidence="1">The sequence shown here is derived from an EMBL/GenBank/DDBJ whole genome shotgun (WGS) entry which is preliminary data.</text>
</comment>
<keyword evidence="2" id="KW-1185">Reference proteome</keyword>
<evidence type="ECO:0000313" key="1">
    <source>
        <dbReference type="EMBL" id="KAG7170628.1"/>
    </source>
</evidence>
<reference evidence="1" key="1">
    <citation type="journal article" date="2021" name="Sci. Adv.">
        <title>The American lobster genome reveals insights on longevity, neural, and immune adaptations.</title>
        <authorList>
            <person name="Polinski J.M."/>
            <person name="Zimin A.V."/>
            <person name="Clark K.F."/>
            <person name="Kohn A.B."/>
            <person name="Sadowski N."/>
            <person name="Timp W."/>
            <person name="Ptitsyn A."/>
            <person name="Khanna P."/>
            <person name="Romanova D.Y."/>
            <person name="Williams P."/>
            <person name="Greenwood S.J."/>
            <person name="Moroz L.L."/>
            <person name="Walt D.R."/>
            <person name="Bodnar A.G."/>
        </authorList>
    </citation>
    <scope>NUCLEOTIDE SEQUENCE</scope>
    <source>
        <strain evidence="1">GMGI-L3</strain>
    </source>
</reference>
<sequence>MKANKGNNNIDLQRWATNKIQMRRECFPIKTKKVTLTVMMTFFEPQTGKEKMTELKVCVEEQ</sequence>
<gene>
    <name evidence="1" type="ORF">Hamer_G013444</name>
</gene>
<dbReference type="Proteomes" id="UP000747542">
    <property type="component" value="Unassembled WGS sequence"/>
</dbReference>
<evidence type="ECO:0000313" key="2">
    <source>
        <dbReference type="Proteomes" id="UP000747542"/>
    </source>
</evidence>
<accession>A0A8J5KDU5</accession>
<organism evidence="1 2">
    <name type="scientific">Homarus americanus</name>
    <name type="common">American lobster</name>
    <dbReference type="NCBI Taxonomy" id="6706"/>
    <lineage>
        <taxon>Eukaryota</taxon>
        <taxon>Metazoa</taxon>
        <taxon>Ecdysozoa</taxon>
        <taxon>Arthropoda</taxon>
        <taxon>Crustacea</taxon>
        <taxon>Multicrustacea</taxon>
        <taxon>Malacostraca</taxon>
        <taxon>Eumalacostraca</taxon>
        <taxon>Eucarida</taxon>
        <taxon>Decapoda</taxon>
        <taxon>Pleocyemata</taxon>
        <taxon>Astacidea</taxon>
        <taxon>Nephropoidea</taxon>
        <taxon>Nephropidae</taxon>
        <taxon>Homarus</taxon>
    </lineage>
</organism>
<dbReference type="AlphaFoldDB" id="A0A8J5KDU5"/>
<protein>
    <submittedName>
        <fullName evidence="1">Uncharacterized protein</fullName>
    </submittedName>
</protein>
<dbReference type="EMBL" id="JAHLQT010013773">
    <property type="protein sequence ID" value="KAG7170628.1"/>
    <property type="molecule type" value="Genomic_DNA"/>
</dbReference>
<feature type="non-terminal residue" evidence="1">
    <location>
        <position position="1"/>
    </location>
</feature>
<name>A0A8J5KDU5_HOMAM</name>